<name>A0A8S1A3I2_ARCPL</name>
<keyword evidence="10" id="KW-0739">Sodium transport</keyword>
<evidence type="ECO:0000256" key="8">
    <source>
        <dbReference type="ARBA" id="ARBA00023065"/>
    </source>
</evidence>
<keyword evidence="6 12" id="KW-1133">Transmembrane helix</keyword>
<sequence>MGEMNGDVTEITRLMQRFSWIDYVVFVFMLAISAVVGVYWGFMKKQTTQSDYLLGGRNMKVIPVSMSLVASWDPNPLTRHTIWNLVIGGTIYWVQANAVSQTMVQRYLALPTLHGAKCSLSTSLNSMSAVVLEDFYKPYYSKQLSDIQSAWLMRGVVILLGCLCVGLVFVVEKMGTILQLTMTLESMTMGPQLGVFTMGILLPGVDATGALIGGVSGLAVMSWWCLTSQLAIARGQITHHHKSLTTVGCQYNFTAVDNIGDHYVYRDEVNPVLRVSYMWYTLAGMLVTICIGAIVSRINRARGVPFVPPSPTLLAPQLRRLYKEPPHPSEELFIRAYGPNKEACELKPITTNVKPITESERDMS</sequence>
<dbReference type="Proteomes" id="UP000494256">
    <property type="component" value="Unassembled WGS sequence"/>
</dbReference>
<keyword evidence="4" id="KW-1003">Cell membrane</keyword>
<comment type="caution">
    <text evidence="13">The sequence shown here is derived from an EMBL/GenBank/DDBJ whole genome shotgun (WGS) entry which is preliminary data.</text>
</comment>
<evidence type="ECO:0000256" key="11">
    <source>
        <dbReference type="RuleBase" id="RU362091"/>
    </source>
</evidence>
<dbReference type="InterPro" id="IPR001734">
    <property type="entry name" value="Na/solute_symporter"/>
</dbReference>
<dbReference type="EMBL" id="CADEBD010000309">
    <property type="protein sequence ID" value="CAB3240358.1"/>
    <property type="molecule type" value="Genomic_DNA"/>
</dbReference>
<evidence type="ECO:0000313" key="13">
    <source>
        <dbReference type="EMBL" id="CAB3240358.1"/>
    </source>
</evidence>
<dbReference type="AlphaFoldDB" id="A0A8S1A3I2"/>
<evidence type="ECO:0000256" key="9">
    <source>
        <dbReference type="ARBA" id="ARBA00023136"/>
    </source>
</evidence>
<keyword evidence="8" id="KW-0406">Ion transport</keyword>
<dbReference type="GO" id="GO:0005886">
    <property type="term" value="C:plasma membrane"/>
    <property type="evidence" value="ECO:0007669"/>
    <property type="project" value="UniProtKB-SubCell"/>
</dbReference>
<dbReference type="GO" id="GO:0015293">
    <property type="term" value="F:symporter activity"/>
    <property type="evidence" value="ECO:0007669"/>
    <property type="project" value="TreeGrafter"/>
</dbReference>
<dbReference type="OrthoDB" id="410807at2759"/>
<accession>A0A8S1A3I2</accession>
<evidence type="ECO:0000256" key="3">
    <source>
        <dbReference type="ARBA" id="ARBA00022448"/>
    </source>
</evidence>
<comment type="similarity">
    <text evidence="2 11">Belongs to the sodium:solute symporter (SSF) (TC 2.A.21) family.</text>
</comment>
<evidence type="ECO:0000256" key="5">
    <source>
        <dbReference type="ARBA" id="ARBA00022692"/>
    </source>
</evidence>
<dbReference type="PROSITE" id="PS50283">
    <property type="entry name" value="NA_SOLUT_SYMP_3"/>
    <property type="match status" value="2"/>
</dbReference>
<feature type="transmembrane region" description="Helical" evidence="12">
    <location>
        <begin position="151"/>
        <end position="172"/>
    </location>
</feature>
<evidence type="ECO:0000256" key="1">
    <source>
        <dbReference type="ARBA" id="ARBA00004651"/>
    </source>
</evidence>
<evidence type="ECO:0000256" key="10">
    <source>
        <dbReference type="ARBA" id="ARBA00023201"/>
    </source>
</evidence>
<dbReference type="InterPro" id="IPR051163">
    <property type="entry name" value="Sodium:Solute_Symporter_SSF"/>
</dbReference>
<keyword evidence="9 12" id="KW-0472">Membrane</keyword>
<dbReference type="Gene3D" id="1.20.1730.10">
    <property type="entry name" value="Sodium/glucose cotransporter"/>
    <property type="match status" value="1"/>
</dbReference>
<dbReference type="Pfam" id="PF00474">
    <property type="entry name" value="SSF"/>
    <property type="match status" value="1"/>
</dbReference>
<evidence type="ECO:0000256" key="2">
    <source>
        <dbReference type="ARBA" id="ARBA00006434"/>
    </source>
</evidence>
<reference evidence="13 14" key="1">
    <citation type="submission" date="2020-04" db="EMBL/GenBank/DDBJ databases">
        <authorList>
            <person name="Wallbank WR R."/>
            <person name="Pardo Diaz C."/>
            <person name="Kozak K."/>
            <person name="Martin S."/>
            <person name="Jiggins C."/>
            <person name="Moest M."/>
            <person name="Warren A I."/>
            <person name="Byers J.R.P. K."/>
            <person name="Montejo-Kovacevich G."/>
            <person name="Yen C E."/>
        </authorList>
    </citation>
    <scope>NUCLEOTIDE SEQUENCE [LARGE SCALE GENOMIC DNA]</scope>
</reference>
<keyword evidence="5 12" id="KW-0812">Transmembrane</keyword>
<dbReference type="PANTHER" id="PTHR42985">
    <property type="entry name" value="SODIUM-COUPLED MONOCARBOXYLATE TRANSPORTER"/>
    <property type="match status" value="1"/>
</dbReference>
<keyword evidence="7" id="KW-0915">Sodium</keyword>
<keyword evidence="3" id="KW-0813">Transport</keyword>
<evidence type="ECO:0000256" key="4">
    <source>
        <dbReference type="ARBA" id="ARBA00022475"/>
    </source>
</evidence>
<gene>
    <name evidence="13" type="ORF">APLA_LOCUS9014</name>
</gene>
<feature type="transmembrane region" description="Helical" evidence="12">
    <location>
        <begin position="277"/>
        <end position="295"/>
    </location>
</feature>
<dbReference type="GO" id="GO:0006814">
    <property type="term" value="P:sodium ion transport"/>
    <property type="evidence" value="ECO:0007669"/>
    <property type="project" value="UniProtKB-KW"/>
</dbReference>
<evidence type="ECO:0000256" key="6">
    <source>
        <dbReference type="ARBA" id="ARBA00022989"/>
    </source>
</evidence>
<protein>
    <submittedName>
        <fullName evidence="13">Uncharacterized protein</fullName>
    </submittedName>
</protein>
<proteinExistence type="inferred from homology"/>
<organism evidence="13 14">
    <name type="scientific">Arctia plantaginis</name>
    <name type="common">Wood tiger moth</name>
    <name type="synonym">Phalaena plantaginis</name>
    <dbReference type="NCBI Taxonomy" id="874455"/>
    <lineage>
        <taxon>Eukaryota</taxon>
        <taxon>Metazoa</taxon>
        <taxon>Ecdysozoa</taxon>
        <taxon>Arthropoda</taxon>
        <taxon>Hexapoda</taxon>
        <taxon>Insecta</taxon>
        <taxon>Pterygota</taxon>
        <taxon>Neoptera</taxon>
        <taxon>Endopterygota</taxon>
        <taxon>Lepidoptera</taxon>
        <taxon>Glossata</taxon>
        <taxon>Ditrysia</taxon>
        <taxon>Noctuoidea</taxon>
        <taxon>Erebidae</taxon>
        <taxon>Arctiinae</taxon>
        <taxon>Arctia</taxon>
    </lineage>
</organism>
<feature type="transmembrane region" description="Helical" evidence="12">
    <location>
        <begin position="20"/>
        <end position="42"/>
    </location>
</feature>
<evidence type="ECO:0000256" key="12">
    <source>
        <dbReference type="SAM" id="Phobius"/>
    </source>
</evidence>
<evidence type="ECO:0000256" key="7">
    <source>
        <dbReference type="ARBA" id="ARBA00023053"/>
    </source>
</evidence>
<dbReference type="InterPro" id="IPR038377">
    <property type="entry name" value="Na/Glc_symporter_sf"/>
</dbReference>
<dbReference type="PANTHER" id="PTHR42985:SF5">
    <property type="entry name" value="FI02094P-RELATED"/>
    <property type="match status" value="1"/>
</dbReference>
<feature type="transmembrane region" description="Helical" evidence="12">
    <location>
        <begin position="193"/>
        <end position="224"/>
    </location>
</feature>
<comment type="subcellular location">
    <subcellularLocation>
        <location evidence="1">Cell membrane</location>
        <topology evidence="1">Multi-pass membrane protein</topology>
    </subcellularLocation>
</comment>
<evidence type="ECO:0000313" key="14">
    <source>
        <dbReference type="Proteomes" id="UP000494256"/>
    </source>
</evidence>